<sequence>MNKGLTTRMAKLFNRLIAVFIMFAALVAFGVSSADDSANQLRNIDFRVNKDKDALIIVELASQSAVVDVQKVQEGLSIELLKTDVSDAKLFLLDVEDFATAVQSIEVFRKEPSTLLVASIQGEFDFDYSLKGKYLEVVVSQLDESQQPKPKSILEKEGKLISINFQDIPVRNVLQLIADYNDFNLVVSDSVSGNLTLRLDGVPWQQVLDIILQVKGLDKRVDGNVILVAPKQELDLREKQQLEKARLEEELGELSSDIIKIKFAKASDIADMIGGDSAVSMLSERGSISIDERTNSLLIRELDENISVIRDIVESLDIPVKQVQIEARIVTVNEGNLDELGVRWGFTSTNGDNTVGGSIESNLWQQGLLAGDELPVEDFLNVNLAAASPNASSIAFQVAKLGSDMLLDLELSALQRESKAEIISSPRLITTNKKPAYIEQGTEIPYLESSSSGATSVAFKKAVLSLKVTPQITPDNRLVLDLSVTQDRPGDVVKTGTGEAVAINTQRIGTQVLVNNGETVVLGGIFQHSVTNTVDKVPLLGDLPLLGALFRRTYEQAGKSELLIFVTPKVVIQ</sequence>
<organism evidence="10 11">
    <name type="scientific">Vibrio paucivorans</name>
    <dbReference type="NCBI Taxonomy" id="2829489"/>
    <lineage>
        <taxon>Bacteria</taxon>
        <taxon>Pseudomonadati</taxon>
        <taxon>Pseudomonadota</taxon>
        <taxon>Gammaproteobacteria</taxon>
        <taxon>Vibrionales</taxon>
        <taxon>Vibrionaceae</taxon>
        <taxon>Vibrio</taxon>
    </lineage>
</organism>
<keyword evidence="4" id="KW-0732">Signal</keyword>
<dbReference type="EMBL" id="JAKRRX010000149">
    <property type="protein sequence ID" value="MCW8335864.1"/>
    <property type="molecule type" value="Genomic_DNA"/>
</dbReference>
<dbReference type="Gene3D" id="3.30.1370.120">
    <property type="match status" value="1"/>
</dbReference>
<dbReference type="InterPro" id="IPR051808">
    <property type="entry name" value="Type_IV_pilus_biogenesis"/>
</dbReference>
<dbReference type="NCBIfam" id="TIGR02515">
    <property type="entry name" value="IV_pilus_PilQ"/>
    <property type="match status" value="1"/>
</dbReference>
<protein>
    <submittedName>
        <fullName evidence="10">Type IV pilus secretin PilQ family protein</fullName>
    </submittedName>
</protein>
<dbReference type="Gene3D" id="3.30.1370.130">
    <property type="match status" value="1"/>
</dbReference>
<dbReference type="PROSITE" id="PS00875">
    <property type="entry name" value="T2SP_D"/>
    <property type="match status" value="1"/>
</dbReference>
<keyword evidence="5" id="KW-0653">Protein transport</keyword>
<dbReference type="Pfam" id="PF00263">
    <property type="entry name" value="Secretin"/>
    <property type="match status" value="1"/>
</dbReference>
<evidence type="ECO:0000259" key="9">
    <source>
        <dbReference type="SMART" id="SM00965"/>
    </source>
</evidence>
<accession>A0A9X3CI86</accession>
<keyword evidence="6" id="KW-0472">Membrane</keyword>
<comment type="subcellular location">
    <subcellularLocation>
        <location evidence="1 8">Cell outer membrane</location>
    </subcellularLocation>
</comment>
<dbReference type="InterPro" id="IPR001775">
    <property type="entry name" value="GspD/PilQ"/>
</dbReference>
<dbReference type="Proteomes" id="UP001155586">
    <property type="component" value="Unassembled WGS sequence"/>
</dbReference>
<dbReference type="InterPro" id="IPR038591">
    <property type="entry name" value="NolW-like_sf"/>
</dbReference>
<evidence type="ECO:0000313" key="10">
    <source>
        <dbReference type="EMBL" id="MCW8335864.1"/>
    </source>
</evidence>
<evidence type="ECO:0000256" key="1">
    <source>
        <dbReference type="ARBA" id="ARBA00004442"/>
    </source>
</evidence>
<dbReference type="SMART" id="SM00965">
    <property type="entry name" value="STN"/>
    <property type="match status" value="1"/>
</dbReference>
<evidence type="ECO:0000256" key="3">
    <source>
        <dbReference type="ARBA" id="ARBA00022448"/>
    </source>
</evidence>
<evidence type="ECO:0000256" key="6">
    <source>
        <dbReference type="ARBA" id="ARBA00023136"/>
    </source>
</evidence>
<evidence type="ECO:0000313" key="11">
    <source>
        <dbReference type="Proteomes" id="UP001155586"/>
    </source>
</evidence>
<dbReference type="Pfam" id="PF07660">
    <property type="entry name" value="STN"/>
    <property type="match status" value="1"/>
</dbReference>
<dbReference type="InterPro" id="IPR004845">
    <property type="entry name" value="T2SS_GspD_CS"/>
</dbReference>
<keyword evidence="7" id="KW-0998">Cell outer membrane</keyword>
<comment type="similarity">
    <text evidence="2">Belongs to the bacterial secretin family. PilQ subfamily.</text>
</comment>
<evidence type="ECO:0000256" key="8">
    <source>
        <dbReference type="RuleBase" id="RU004004"/>
    </source>
</evidence>
<dbReference type="InterPro" id="IPR021731">
    <property type="entry name" value="AMIN_dom"/>
</dbReference>
<dbReference type="AlphaFoldDB" id="A0A9X3CI86"/>
<reference evidence="10" key="1">
    <citation type="submission" date="2022-02" db="EMBL/GenBank/DDBJ databases">
        <title>Vibrio sp. nov., a new bacterium isolated from Bohai sea, China.</title>
        <authorList>
            <person name="Yuan Y."/>
        </authorList>
    </citation>
    <scope>NUCLEOTIDE SEQUENCE</scope>
    <source>
        <strain evidence="10">DBSS07</strain>
    </source>
</reference>
<dbReference type="PANTHER" id="PTHR30604">
    <property type="entry name" value="PROTEIN TRANSPORT PROTEIN HOFQ"/>
    <property type="match status" value="1"/>
</dbReference>
<dbReference type="GO" id="GO:0009279">
    <property type="term" value="C:cell outer membrane"/>
    <property type="evidence" value="ECO:0007669"/>
    <property type="project" value="UniProtKB-SubCell"/>
</dbReference>
<dbReference type="Gene3D" id="2.60.40.3470">
    <property type="match status" value="1"/>
</dbReference>
<dbReference type="Pfam" id="PF11741">
    <property type="entry name" value="AMIN"/>
    <property type="match status" value="1"/>
</dbReference>
<dbReference type="PANTHER" id="PTHR30604:SF1">
    <property type="entry name" value="DNA UTILIZATION PROTEIN HOFQ"/>
    <property type="match status" value="1"/>
</dbReference>
<evidence type="ECO:0000256" key="4">
    <source>
        <dbReference type="ARBA" id="ARBA00022729"/>
    </source>
</evidence>
<dbReference type="InterPro" id="IPR004846">
    <property type="entry name" value="T2SS/T3SS_dom"/>
</dbReference>
<evidence type="ECO:0000256" key="2">
    <source>
        <dbReference type="ARBA" id="ARBA00006304"/>
    </source>
</evidence>
<gene>
    <name evidence="10" type="ORF">MD483_18795</name>
</gene>
<evidence type="ECO:0000256" key="7">
    <source>
        <dbReference type="ARBA" id="ARBA00023237"/>
    </source>
</evidence>
<dbReference type="FunFam" id="3.30.1370.130:FF:000001">
    <property type="entry name" value="Type IV pilus secretin PilQ"/>
    <property type="match status" value="1"/>
</dbReference>
<name>A0A9X3CI86_9VIBR</name>
<proteinExistence type="inferred from homology"/>
<dbReference type="GO" id="GO:0009306">
    <property type="term" value="P:protein secretion"/>
    <property type="evidence" value="ECO:0007669"/>
    <property type="project" value="InterPro"/>
</dbReference>
<keyword evidence="3 8" id="KW-0813">Transport</keyword>
<dbReference type="PRINTS" id="PR00811">
    <property type="entry name" value="BCTERIALGSPD"/>
</dbReference>
<dbReference type="InterPro" id="IPR013355">
    <property type="entry name" value="Pilus_4_PilQ"/>
</dbReference>
<dbReference type="InterPro" id="IPR005644">
    <property type="entry name" value="NolW-like"/>
</dbReference>
<evidence type="ECO:0000256" key="5">
    <source>
        <dbReference type="ARBA" id="ARBA00022927"/>
    </source>
</evidence>
<dbReference type="InterPro" id="IPR011662">
    <property type="entry name" value="Secretin/TonB_short_N"/>
</dbReference>
<keyword evidence="11" id="KW-1185">Reference proteome</keyword>
<comment type="caution">
    <text evidence="10">The sequence shown here is derived from an EMBL/GenBank/DDBJ whole genome shotgun (WGS) entry which is preliminary data.</text>
</comment>
<dbReference type="Pfam" id="PF03958">
    <property type="entry name" value="Secretin_N"/>
    <property type="match status" value="1"/>
</dbReference>
<feature type="domain" description="Secretin/TonB short N-terminal" evidence="9">
    <location>
        <begin position="183"/>
        <end position="231"/>
    </location>
</feature>